<dbReference type="AlphaFoldDB" id="A0A8H3G9E2"/>
<dbReference type="Gene3D" id="1.20.1070.10">
    <property type="entry name" value="Rhodopsin 7-helix transmembrane proteins"/>
    <property type="match status" value="1"/>
</dbReference>
<keyword evidence="3 6" id="KW-1133">Transmembrane helix</keyword>
<evidence type="ECO:0000256" key="5">
    <source>
        <dbReference type="SAM" id="MobiDB-lite"/>
    </source>
</evidence>
<evidence type="ECO:0000256" key="6">
    <source>
        <dbReference type="SAM" id="Phobius"/>
    </source>
</evidence>
<dbReference type="InterPro" id="IPR053247">
    <property type="entry name" value="GPCR_GPR1/git3-like"/>
</dbReference>
<dbReference type="PANTHER" id="PTHR42058:SF1">
    <property type="entry name" value="G-PROTEIN COUPLED RECEPTORS FAMILY 2 PROFILE 2 DOMAIN-CONTAINING PROTEIN"/>
    <property type="match status" value="1"/>
</dbReference>
<evidence type="ECO:0000256" key="1">
    <source>
        <dbReference type="ARBA" id="ARBA00004141"/>
    </source>
</evidence>
<dbReference type="PANTHER" id="PTHR42058">
    <property type="entry name" value="G_PROTEIN_RECEP_F2_4 DOMAIN-CONTAINING PROTEIN"/>
    <property type="match status" value="1"/>
</dbReference>
<proteinExistence type="predicted"/>
<organism evidence="8 9">
    <name type="scientific">Alectoria fallacina</name>
    <dbReference type="NCBI Taxonomy" id="1903189"/>
    <lineage>
        <taxon>Eukaryota</taxon>
        <taxon>Fungi</taxon>
        <taxon>Dikarya</taxon>
        <taxon>Ascomycota</taxon>
        <taxon>Pezizomycotina</taxon>
        <taxon>Lecanoromycetes</taxon>
        <taxon>OSLEUM clade</taxon>
        <taxon>Lecanoromycetidae</taxon>
        <taxon>Lecanorales</taxon>
        <taxon>Lecanorineae</taxon>
        <taxon>Parmeliaceae</taxon>
        <taxon>Alectoria</taxon>
    </lineage>
</organism>
<evidence type="ECO:0000313" key="8">
    <source>
        <dbReference type="EMBL" id="CAF9937214.1"/>
    </source>
</evidence>
<evidence type="ECO:0000256" key="4">
    <source>
        <dbReference type="ARBA" id="ARBA00023136"/>
    </source>
</evidence>
<feature type="transmembrane region" description="Helical" evidence="6">
    <location>
        <begin position="199"/>
        <end position="222"/>
    </location>
</feature>
<keyword evidence="4 6" id="KW-0472">Membrane</keyword>
<accession>A0A8H3G9E2</accession>
<comment type="caution">
    <text evidence="8">The sequence shown here is derived from an EMBL/GenBank/DDBJ whole genome shotgun (WGS) entry which is preliminary data.</text>
</comment>
<feature type="transmembrane region" description="Helical" evidence="6">
    <location>
        <begin position="275"/>
        <end position="296"/>
    </location>
</feature>
<reference evidence="8" key="1">
    <citation type="submission" date="2021-03" db="EMBL/GenBank/DDBJ databases">
        <authorList>
            <person name="Tagirdzhanova G."/>
        </authorList>
    </citation>
    <scope>NUCLEOTIDE SEQUENCE</scope>
</reference>
<dbReference type="Pfam" id="PF00002">
    <property type="entry name" value="7tm_2"/>
    <property type="match status" value="1"/>
</dbReference>
<dbReference type="Proteomes" id="UP000664203">
    <property type="component" value="Unassembled WGS sequence"/>
</dbReference>
<dbReference type="GO" id="GO:0004930">
    <property type="term" value="F:G protein-coupled receptor activity"/>
    <property type="evidence" value="ECO:0007669"/>
    <property type="project" value="InterPro"/>
</dbReference>
<feature type="region of interest" description="Disordered" evidence="5">
    <location>
        <begin position="423"/>
        <end position="556"/>
    </location>
</feature>
<feature type="transmembrane region" description="Helical" evidence="6">
    <location>
        <begin position="156"/>
        <end position="179"/>
    </location>
</feature>
<evidence type="ECO:0000259" key="7">
    <source>
        <dbReference type="PROSITE" id="PS50261"/>
    </source>
</evidence>
<sequence>MHSDLDGRFCAPVPSAHGTIDCCLPCPITDWVYSDDFNTIPKAANWLNVAGIVCSTSLLLSFIVLPVQKTNRHYLTIGLVVAICFLQLGFIVPLAAKPEQCHDAITPNDMYSDMTCAFSGAFLLFGGFAAILWGFLRSLSIHLQICWQVVTGKKFFWCSLIAGWGLPGLFLAITLPLTGTSYRFGDTCHINHTKALQDYWGPLLAFAAISTILQFATFGYCIRVYVKSLFNDGSTNSITQVSSGLPTHSSHSGSVKTVTAGQAYRRVKKVIGLQWRGTAIVLITIINVVFLSIVFVQMDNTVIAALQDLEKAEPWLLCLVINGGDKAPCLDKVKQAGLVANEGAVMAALVLLSLNGIWTLLFLGRTSMLVGWTDVVRRPFTKRNDFVSVDARGFSTSPKNYEMINSPPPTFEMPKIIDHVVTSPRSEHEEGLSPLPQSPPSPSSQYINDYFNKEADSKSQRMSFSPSQEAEYKSPKLSFSTPRPPSAGRPYSRESNGRPYQSQMGRASPGRPFSPPTRRESGGSNFSSAYDWDPATSYAPPSTQIPFYSRPDAYKL</sequence>
<feature type="domain" description="G-protein coupled receptors family 2 profile 2" evidence="7">
    <location>
        <begin position="37"/>
        <end position="218"/>
    </location>
</feature>
<evidence type="ECO:0000256" key="3">
    <source>
        <dbReference type="ARBA" id="ARBA00022989"/>
    </source>
</evidence>
<dbReference type="GO" id="GO:0016020">
    <property type="term" value="C:membrane"/>
    <property type="evidence" value="ECO:0007669"/>
    <property type="project" value="UniProtKB-SubCell"/>
</dbReference>
<name>A0A8H3G9E2_9LECA</name>
<dbReference type="InterPro" id="IPR017981">
    <property type="entry name" value="GPCR_2-like_7TM"/>
</dbReference>
<evidence type="ECO:0000256" key="2">
    <source>
        <dbReference type="ARBA" id="ARBA00022692"/>
    </source>
</evidence>
<feature type="transmembrane region" description="Helical" evidence="6">
    <location>
        <begin position="74"/>
        <end position="96"/>
    </location>
</feature>
<protein>
    <recommendedName>
        <fullName evidence="7">G-protein coupled receptors family 2 profile 2 domain-containing protein</fullName>
    </recommendedName>
</protein>
<keyword evidence="2 6" id="KW-0812">Transmembrane</keyword>
<keyword evidence="9" id="KW-1185">Reference proteome</keyword>
<dbReference type="InterPro" id="IPR000832">
    <property type="entry name" value="GPCR_2_secretin-like"/>
</dbReference>
<evidence type="ECO:0000313" key="9">
    <source>
        <dbReference type="Proteomes" id="UP000664203"/>
    </source>
</evidence>
<gene>
    <name evidence="8" type="ORF">ALECFALPRED_007141</name>
</gene>
<dbReference type="GO" id="GO:0007166">
    <property type="term" value="P:cell surface receptor signaling pathway"/>
    <property type="evidence" value="ECO:0007669"/>
    <property type="project" value="InterPro"/>
</dbReference>
<feature type="transmembrane region" description="Helical" evidence="6">
    <location>
        <begin position="46"/>
        <end position="67"/>
    </location>
</feature>
<dbReference type="EMBL" id="CAJPDR010000464">
    <property type="protein sequence ID" value="CAF9937214.1"/>
    <property type="molecule type" value="Genomic_DNA"/>
</dbReference>
<feature type="transmembrane region" description="Helical" evidence="6">
    <location>
        <begin position="344"/>
        <end position="363"/>
    </location>
</feature>
<comment type="subcellular location">
    <subcellularLocation>
        <location evidence="1">Membrane</location>
        <topology evidence="1">Multi-pass membrane protein</topology>
    </subcellularLocation>
</comment>
<dbReference type="OrthoDB" id="26203at2759"/>
<dbReference type="PROSITE" id="PS50261">
    <property type="entry name" value="G_PROTEIN_RECEP_F2_4"/>
    <property type="match status" value="1"/>
</dbReference>
<feature type="transmembrane region" description="Helical" evidence="6">
    <location>
        <begin position="116"/>
        <end position="136"/>
    </location>
</feature>